<dbReference type="InterPro" id="IPR003754">
    <property type="entry name" value="4pyrrol_synth_uPrphyn_synth"/>
</dbReference>
<evidence type="ECO:0000256" key="4">
    <source>
        <dbReference type="ARBA" id="ARBA00023239"/>
    </source>
</evidence>
<evidence type="ECO:0000256" key="8">
    <source>
        <dbReference type="ARBA" id="ARBA00048617"/>
    </source>
</evidence>
<accession>A0A1X7CID3</accession>
<dbReference type="EC" id="4.2.1.75" evidence="3 9"/>
<feature type="domain" description="Tetrapyrrole biosynthesis uroporphyrinogen III synthase" evidence="10">
    <location>
        <begin position="14"/>
        <end position="233"/>
    </location>
</feature>
<evidence type="ECO:0000256" key="1">
    <source>
        <dbReference type="ARBA" id="ARBA00004772"/>
    </source>
</evidence>
<evidence type="ECO:0000256" key="9">
    <source>
        <dbReference type="RuleBase" id="RU366031"/>
    </source>
</evidence>
<dbReference type="SUPFAM" id="SSF69618">
    <property type="entry name" value="HemD-like"/>
    <property type="match status" value="1"/>
</dbReference>
<dbReference type="InterPro" id="IPR036108">
    <property type="entry name" value="4pyrrol_syn_uPrphyn_synt_sf"/>
</dbReference>
<dbReference type="PANTHER" id="PTHR38042:SF1">
    <property type="entry name" value="UROPORPHYRINOGEN-III SYNTHASE, CHLOROPLASTIC"/>
    <property type="match status" value="1"/>
</dbReference>
<dbReference type="Gene3D" id="3.40.50.10090">
    <property type="match status" value="2"/>
</dbReference>
<organism evidence="11 12">
    <name type="scientific">Xaviernesmea oryzae</name>
    <dbReference type="NCBI Taxonomy" id="464029"/>
    <lineage>
        <taxon>Bacteria</taxon>
        <taxon>Pseudomonadati</taxon>
        <taxon>Pseudomonadota</taxon>
        <taxon>Alphaproteobacteria</taxon>
        <taxon>Hyphomicrobiales</taxon>
        <taxon>Rhizobiaceae</taxon>
        <taxon>Rhizobium/Agrobacterium group</taxon>
        <taxon>Xaviernesmea</taxon>
    </lineage>
</organism>
<evidence type="ECO:0000256" key="3">
    <source>
        <dbReference type="ARBA" id="ARBA00013109"/>
    </source>
</evidence>
<evidence type="ECO:0000313" key="12">
    <source>
        <dbReference type="Proteomes" id="UP000192903"/>
    </source>
</evidence>
<dbReference type="EMBL" id="FXAF01000001">
    <property type="protein sequence ID" value="SME97159.1"/>
    <property type="molecule type" value="Genomic_DNA"/>
</dbReference>
<keyword evidence="5 9" id="KW-0627">Porphyrin biosynthesis</keyword>
<evidence type="ECO:0000256" key="5">
    <source>
        <dbReference type="ARBA" id="ARBA00023244"/>
    </source>
</evidence>
<protein>
    <recommendedName>
        <fullName evidence="7 9">Uroporphyrinogen-III synthase</fullName>
        <ecNumber evidence="3 9">4.2.1.75</ecNumber>
    </recommendedName>
</protein>
<dbReference type="GO" id="GO:0006780">
    <property type="term" value="P:uroporphyrinogen III biosynthetic process"/>
    <property type="evidence" value="ECO:0007669"/>
    <property type="project" value="UniProtKB-UniRule"/>
</dbReference>
<dbReference type="AlphaFoldDB" id="A0A1X7CID3"/>
<comment type="pathway">
    <text evidence="1 9">Porphyrin-containing compound metabolism; protoporphyrin-IX biosynthesis; coproporphyrinogen-III from 5-aminolevulinate: step 3/4.</text>
</comment>
<dbReference type="Pfam" id="PF02602">
    <property type="entry name" value="HEM4"/>
    <property type="match status" value="1"/>
</dbReference>
<comment type="catalytic activity">
    <reaction evidence="8 9">
        <text>hydroxymethylbilane = uroporphyrinogen III + H2O</text>
        <dbReference type="Rhea" id="RHEA:18965"/>
        <dbReference type="ChEBI" id="CHEBI:15377"/>
        <dbReference type="ChEBI" id="CHEBI:57308"/>
        <dbReference type="ChEBI" id="CHEBI:57845"/>
        <dbReference type="EC" id="4.2.1.75"/>
    </reaction>
</comment>
<evidence type="ECO:0000256" key="2">
    <source>
        <dbReference type="ARBA" id="ARBA00008133"/>
    </source>
</evidence>
<proteinExistence type="inferred from homology"/>
<evidence type="ECO:0000256" key="6">
    <source>
        <dbReference type="ARBA" id="ARBA00037589"/>
    </source>
</evidence>
<dbReference type="GO" id="GO:0006782">
    <property type="term" value="P:protoporphyrinogen IX biosynthetic process"/>
    <property type="evidence" value="ECO:0007669"/>
    <property type="project" value="UniProtKB-UniRule"/>
</dbReference>
<comment type="similarity">
    <text evidence="2 9">Belongs to the uroporphyrinogen-III synthase family.</text>
</comment>
<sequence length="236" mass="25126">MRVLVTRPENSARRTAERLRGLGHEPVLLPLTRAVHHPQAAELALKQPHAALAVTSSEAMRVLASLGEKLAQHLGKTIYAVGDATAKAARESGFLRVRTGPGTGSELAELIVGEAPALAAPLLYLTGTPRSAAFEDGLRAGKVPFETAEIYEMAPVAYDGTTVRRILLRPPPDAVLLYSRESARLFSDLAAPHASALASTRFLCLSGNVADAVPQDFHGNIKIADRPDEDGLFALL</sequence>
<dbReference type="STRING" id="464029.SAMN02982989_0358"/>
<evidence type="ECO:0000256" key="7">
    <source>
        <dbReference type="ARBA" id="ARBA00040167"/>
    </source>
</evidence>
<keyword evidence="12" id="KW-1185">Reference proteome</keyword>
<dbReference type="GO" id="GO:0004852">
    <property type="term" value="F:uroporphyrinogen-III synthase activity"/>
    <property type="evidence" value="ECO:0007669"/>
    <property type="project" value="UniProtKB-UniRule"/>
</dbReference>
<dbReference type="CDD" id="cd06578">
    <property type="entry name" value="HemD"/>
    <property type="match status" value="1"/>
</dbReference>
<dbReference type="NCBIfam" id="NF006621">
    <property type="entry name" value="PRK09189.1"/>
    <property type="match status" value="1"/>
</dbReference>
<name>A0A1X7CID3_9HYPH</name>
<comment type="function">
    <text evidence="6 9">Catalyzes cyclization of the linear tetrapyrrole, hydroxymethylbilane, to the macrocyclic uroporphyrinogen III.</text>
</comment>
<dbReference type="RefSeq" id="WP_085419676.1">
    <property type="nucleotide sequence ID" value="NZ_FXAF01000001.1"/>
</dbReference>
<dbReference type="OrthoDB" id="7163809at2"/>
<keyword evidence="4 9" id="KW-0456">Lyase</keyword>
<dbReference type="Proteomes" id="UP000192903">
    <property type="component" value="Unassembled WGS sequence"/>
</dbReference>
<evidence type="ECO:0000313" key="11">
    <source>
        <dbReference type="EMBL" id="SME97159.1"/>
    </source>
</evidence>
<dbReference type="PANTHER" id="PTHR38042">
    <property type="entry name" value="UROPORPHYRINOGEN-III SYNTHASE, CHLOROPLASTIC"/>
    <property type="match status" value="1"/>
</dbReference>
<gene>
    <name evidence="11" type="ORF">SAMN02982989_0358</name>
</gene>
<evidence type="ECO:0000259" key="10">
    <source>
        <dbReference type="Pfam" id="PF02602"/>
    </source>
</evidence>
<reference evidence="12" key="1">
    <citation type="submission" date="2017-04" db="EMBL/GenBank/DDBJ databases">
        <authorList>
            <person name="Varghese N."/>
            <person name="Submissions S."/>
        </authorList>
    </citation>
    <scope>NUCLEOTIDE SEQUENCE [LARGE SCALE GENOMIC DNA]</scope>
    <source>
        <strain evidence="12">B4P</strain>
    </source>
</reference>
<dbReference type="InterPro" id="IPR039793">
    <property type="entry name" value="UROS/Hem4"/>
</dbReference>